<evidence type="ECO:0000256" key="2">
    <source>
        <dbReference type="ARBA" id="ARBA00022614"/>
    </source>
</evidence>
<evidence type="ECO:0000256" key="5">
    <source>
        <dbReference type="ARBA" id="ARBA00022821"/>
    </source>
</evidence>
<feature type="domain" description="Disease resistance N-terminal" evidence="6">
    <location>
        <begin position="2"/>
        <end position="70"/>
    </location>
</feature>
<comment type="similarity">
    <text evidence="1">Belongs to the disease resistance NB-LRR family.</text>
</comment>
<evidence type="ECO:0000256" key="1">
    <source>
        <dbReference type="ARBA" id="ARBA00008894"/>
    </source>
</evidence>
<dbReference type="EMBL" id="GBRH01267778">
    <property type="protein sequence ID" value="JAD30117.1"/>
    <property type="molecule type" value="Transcribed_RNA"/>
</dbReference>
<proteinExistence type="inferred from homology"/>
<reference evidence="7" key="1">
    <citation type="submission" date="2014-09" db="EMBL/GenBank/DDBJ databases">
        <authorList>
            <person name="Magalhaes I.L.F."/>
            <person name="Oliveira U."/>
            <person name="Santos F.R."/>
            <person name="Vidigal T.H.D.A."/>
            <person name="Brescovit A.D."/>
            <person name="Santos A.J."/>
        </authorList>
    </citation>
    <scope>NUCLEOTIDE SEQUENCE</scope>
    <source>
        <tissue evidence="7">Shoot tissue taken approximately 20 cm above the soil surface</tissue>
    </source>
</reference>
<dbReference type="InterPro" id="IPR041118">
    <property type="entry name" value="Rx_N"/>
</dbReference>
<dbReference type="AlphaFoldDB" id="A0A0A8Z5M4"/>
<dbReference type="Gene3D" id="1.20.5.4130">
    <property type="match status" value="1"/>
</dbReference>
<dbReference type="GO" id="GO:0006952">
    <property type="term" value="P:defense response"/>
    <property type="evidence" value="ECO:0007669"/>
    <property type="project" value="UniProtKB-KW"/>
</dbReference>
<evidence type="ECO:0000313" key="7">
    <source>
        <dbReference type="EMBL" id="JAD30117.1"/>
    </source>
</evidence>
<evidence type="ECO:0000256" key="4">
    <source>
        <dbReference type="ARBA" id="ARBA00022741"/>
    </source>
</evidence>
<keyword evidence="4" id="KW-0547">Nucleotide-binding</keyword>
<evidence type="ECO:0000259" key="6">
    <source>
        <dbReference type="Pfam" id="PF18052"/>
    </source>
</evidence>
<reference evidence="7" key="2">
    <citation type="journal article" date="2015" name="Data Brief">
        <title>Shoot transcriptome of the giant reed, Arundo donax.</title>
        <authorList>
            <person name="Barrero R.A."/>
            <person name="Guerrero F.D."/>
            <person name="Moolhuijzen P."/>
            <person name="Goolsby J.A."/>
            <person name="Tidwell J."/>
            <person name="Bellgard S.E."/>
            <person name="Bellgard M.I."/>
        </authorList>
    </citation>
    <scope>NUCLEOTIDE SEQUENCE</scope>
    <source>
        <tissue evidence="7">Shoot tissue taken approximately 20 cm above the soil surface</tissue>
    </source>
</reference>
<dbReference type="Pfam" id="PF18052">
    <property type="entry name" value="Rx_N"/>
    <property type="match status" value="1"/>
</dbReference>
<keyword evidence="5" id="KW-0611">Plant defense</keyword>
<sequence>MLMDMAKEEVQMLLGVSDGIKLRDLKNFLADADRRNITDRSMQTWVRELKGAMYDATDILDLMQLKAMERGACLDAGCFNPLIFCM</sequence>
<keyword evidence="3" id="KW-0677">Repeat</keyword>
<protein>
    <recommendedName>
        <fullName evidence="6">Disease resistance N-terminal domain-containing protein</fullName>
    </recommendedName>
</protein>
<dbReference type="GO" id="GO:0000166">
    <property type="term" value="F:nucleotide binding"/>
    <property type="evidence" value="ECO:0007669"/>
    <property type="project" value="UniProtKB-KW"/>
</dbReference>
<accession>A0A0A8Z5M4</accession>
<name>A0A0A8Z5M4_ARUDO</name>
<organism evidence="7">
    <name type="scientific">Arundo donax</name>
    <name type="common">Giant reed</name>
    <name type="synonym">Donax arundinaceus</name>
    <dbReference type="NCBI Taxonomy" id="35708"/>
    <lineage>
        <taxon>Eukaryota</taxon>
        <taxon>Viridiplantae</taxon>
        <taxon>Streptophyta</taxon>
        <taxon>Embryophyta</taxon>
        <taxon>Tracheophyta</taxon>
        <taxon>Spermatophyta</taxon>
        <taxon>Magnoliopsida</taxon>
        <taxon>Liliopsida</taxon>
        <taxon>Poales</taxon>
        <taxon>Poaceae</taxon>
        <taxon>PACMAD clade</taxon>
        <taxon>Arundinoideae</taxon>
        <taxon>Arundineae</taxon>
        <taxon>Arundo</taxon>
    </lineage>
</organism>
<evidence type="ECO:0000256" key="3">
    <source>
        <dbReference type="ARBA" id="ARBA00022737"/>
    </source>
</evidence>
<keyword evidence="2" id="KW-0433">Leucine-rich repeat</keyword>